<evidence type="ECO:0000256" key="2">
    <source>
        <dbReference type="ARBA" id="ARBA00022679"/>
    </source>
</evidence>
<protein>
    <submittedName>
        <fullName evidence="5">2-dehydro-3-deoxygluconokinase</fullName>
    </submittedName>
</protein>
<organism evidence="5 6">
    <name type="scientific">Dyella marensis</name>
    <dbReference type="NCBI Taxonomy" id="500610"/>
    <lineage>
        <taxon>Bacteria</taxon>
        <taxon>Pseudomonadati</taxon>
        <taxon>Pseudomonadota</taxon>
        <taxon>Gammaproteobacteria</taxon>
        <taxon>Lysobacterales</taxon>
        <taxon>Rhodanobacteraceae</taxon>
        <taxon>Dyella</taxon>
    </lineage>
</organism>
<dbReference type="Gene3D" id="3.40.1190.20">
    <property type="match status" value="1"/>
</dbReference>
<evidence type="ECO:0000259" key="4">
    <source>
        <dbReference type="Pfam" id="PF00294"/>
    </source>
</evidence>
<dbReference type="PANTHER" id="PTHR43085">
    <property type="entry name" value="HEXOKINASE FAMILY MEMBER"/>
    <property type="match status" value="1"/>
</dbReference>
<dbReference type="GO" id="GO:0005829">
    <property type="term" value="C:cytosol"/>
    <property type="evidence" value="ECO:0007669"/>
    <property type="project" value="TreeGrafter"/>
</dbReference>
<gene>
    <name evidence="5" type="ORF">SAMN02799615_02175</name>
</gene>
<dbReference type="InterPro" id="IPR050306">
    <property type="entry name" value="PfkB_Carbo_kinase"/>
</dbReference>
<dbReference type="Pfam" id="PF00294">
    <property type="entry name" value="PfkB"/>
    <property type="match status" value="1"/>
</dbReference>
<dbReference type="GO" id="GO:0019698">
    <property type="term" value="P:D-galacturonate catabolic process"/>
    <property type="evidence" value="ECO:0007669"/>
    <property type="project" value="TreeGrafter"/>
</dbReference>
<dbReference type="GO" id="GO:0042840">
    <property type="term" value="P:D-glucuronate catabolic process"/>
    <property type="evidence" value="ECO:0007669"/>
    <property type="project" value="TreeGrafter"/>
</dbReference>
<keyword evidence="3 5" id="KW-0418">Kinase</keyword>
<feature type="domain" description="Carbohydrate kinase PfkB" evidence="4">
    <location>
        <begin position="3"/>
        <end position="295"/>
    </location>
</feature>
<keyword evidence="2" id="KW-0808">Transferase</keyword>
<dbReference type="PANTHER" id="PTHR43085:SF15">
    <property type="entry name" value="2-DEHYDRO-3-DEOXYGLUCONOKINASE"/>
    <property type="match status" value="1"/>
</dbReference>
<evidence type="ECO:0000313" key="6">
    <source>
        <dbReference type="Proteomes" id="UP000199477"/>
    </source>
</evidence>
<reference evidence="6" key="1">
    <citation type="submission" date="2016-10" db="EMBL/GenBank/DDBJ databases">
        <authorList>
            <person name="Varghese N."/>
            <person name="Submissions S."/>
        </authorList>
    </citation>
    <scope>NUCLEOTIDE SEQUENCE [LARGE SCALE GENOMIC DNA]</scope>
    <source>
        <strain evidence="6">UNC178MFTsu3.1</strain>
    </source>
</reference>
<evidence type="ECO:0000313" key="5">
    <source>
        <dbReference type="EMBL" id="SFE98585.1"/>
    </source>
</evidence>
<sequence>MRMAEILSFGEPLAEFNQTQAGSAAWRLGYGGDTSNFCIAAARQGASVDYISATGDDRFGQGLRDLWQAEGVGHSHVRTDPQAPTGVYFVSHDASGHHFDYLRAGSAASRYVPAYLPGQAIASARALHLSGISLAISQDACDAGLEAMAQARAAGVMVSFDTNLRLRLWPLARARAVMREALRLCDLCLPSWDDITAVLDCHEPDAILDTLLDCGIELVALKMGARGCYVATPESRILVPPHAVDAVDATGAGDCFGGAFVARLVAGDDAVAAARYANVAAALSTTGYGAIASIPRAEAVYGALGTYACAS</sequence>
<name>A0A1I2F0B1_9GAMM</name>
<dbReference type="AlphaFoldDB" id="A0A1I2F0B1"/>
<dbReference type="STRING" id="500610.SAMN02799615_02175"/>
<dbReference type="CDD" id="cd01166">
    <property type="entry name" value="KdgK"/>
    <property type="match status" value="1"/>
</dbReference>
<accession>A0A1I2F0B1</accession>
<dbReference type="InterPro" id="IPR011611">
    <property type="entry name" value="PfkB_dom"/>
</dbReference>
<evidence type="ECO:0000256" key="1">
    <source>
        <dbReference type="ARBA" id="ARBA00010688"/>
    </source>
</evidence>
<evidence type="ECO:0000256" key="3">
    <source>
        <dbReference type="ARBA" id="ARBA00022777"/>
    </source>
</evidence>
<dbReference type="GO" id="GO:0008673">
    <property type="term" value="F:2-dehydro-3-deoxygluconokinase activity"/>
    <property type="evidence" value="ECO:0007669"/>
    <property type="project" value="TreeGrafter"/>
</dbReference>
<proteinExistence type="inferred from homology"/>
<dbReference type="Proteomes" id="UP000199477">
    <property type="component" value="Unassembled WGS sequence"/>
</dbReference>
<dbReference type="EMBL" id="FONH01000005">
    <property type="protein sequence ID" value="SFE98585.1"/>
    <property type="molecule type" value="Genomic_DNA"/>
</dbReference>
<keyword evidence="6" id="KW-1185">Reference proteome</keyword>
<dbReference type="GO" id="GO:0006974">
    <property type="term" value="P:DNA damage response"/>
    <property type="evidence" value="ECO:0007669"/>
    <property type="project" value="TreeGrafter"/>
</dbReference>
<dbReference type="InterPro" id="IPR029056">
    <property type="entry name" value="Ribokinase-like"/>
</dbReference>
<comment type="similarity">
    <text evidence="1">Belongs to the carbohydrate kinase PfkB family.</text>
</comment>
<dbReference type="SUPFAM" id="SSF53613">
    <property type="entry name" value="Ribokinase-like"/>
    <property type="match status" value="1"/>
</dbReference>